<feature type="domain" description="FAD/NAD(P)-binding" evidence="6">
    <location>
        <begin position="85"/>
        <end position="378"/>
    </location>
</feature>
<dbReference type="OrthoDB" id="9992747at2759"/>
<evidence type="ECO:0000256" key="2">
    <source>
        <dbReference type="ARBA" id="ARBA00022630"/>
    </source>
</evidence>
<evidence type="ECO:0000256" key="5">
    <source>
        <dbReference type="ARBA" id="ARBA00023027"/>
    </source>
</evidence>
<dbReference type="SUPFAM" id="SSF51905">
    <property type="entry name" value="FAD/NAD(P)-binding domain"/>
    <property type="match status" value="2"/>
</dbReference>
<dbReference type="PANTHER" id="PTHR43706">
    <property type="entry name" value="NADH DEHYDROGENASE"/>
    <property type="match status" value="1"/>
</dbReference>
<protein>
    <recommendedName>
        <fullName evidence="6">FAD/NAD(P)-binding domain-containing protein</fullName>
    </recommendedName>
</protein>
<gene>
    <name evidence="7" type="ORF">G7Y89_g6042</name>
</gene>
<keyword evidence="2" id="KW-0285">Flavoprotein</keyword>
<keyword evidence="8" id="KW-1185">Reference proteome</keyword>
<evidence type="ECO:0000256" key="3">
    <source>
        <dbReference type="ARBA" id="ARBA00022827"/>
    </source>
</evidence>
<evidence type="ECO:0000259" key="6">
    <source>
        <dbReference type="Pfam" id="PF07992"/>
    </source>
</evidence>
<dbReference type="InterPro" id="IPR045024">
    <property type="entry name" value="NDH-2"/>
</dbReference>
<dbReference type="GO" id="GO:0005739">
    <property type="term" value="C:mitochondrion"/>
    <property type="evidence" value="ECO:0007669"/>
    <property type="project" value="TreeGrafter"/>
</dbReference>
<dbReference type="GO" id="GO:0003954">
    <property type="term" value="F:NADH dehydrogenase activity"/>
    <property type="evidence" value="ECO:0007669"/>
    <property type="project" value="InterPro"/>
</dbReference>
<dbReference type="EMBL" id="JAAMPI010000380">
    <property type="protein sequence ID" value="KAF4632080.1"/>
    <property type="molecule type" value="Genomic_DNA"/>
</dbReference>
<dbReference type="Proteomes" id="UP000566819">
    <property type="component" value="Unassembled WGS sequence"/>
</dbReference>
<evidence type="ECO:0000256" key="4">
    <source>
        <dbReference type="ARBA" id="ARBA00023002"/>
    </source>
</evidence>
<dbReference type="InterPro" id="IPR023753">
    <property type="entry name" value="FAD/NAD-binding_dom"/>
</dbReference>
<organism evidence="7 8">
    <name type="scientific">Cudoniella acicularis</name>
    <dbReference type="NCBI Taxonomy" id="354080"/>
    <lineage>
        <taxon>Eukaryota</taxon>
        <taxon>Fungi</taxon>
        <taxon>Dikarya</taxon>
        <taxon>Ascomycota</taxon>
        <taxon>Pezizomycotina</taxon>
        <taxon>Leotiomycetes</taxon>
        <taxon>Helotiales</taxon>
        <taxon>Tricladiaceae</taxon>
        <taxon>Cudoniella</taxon>
    </lineage>
</organism>
<dbReference type="InterPro" id="IPR036188">
    <property type="entry name" value="FAD/NAD-bd_sf"/>
</dbReference>
<evidence type="ECO:0000313" key="8">
    <source>
        <dbReference type="Proteomes" id="UP000566819"/>
    </source>
</evidence>
<sequence>MPLSEKSLYQLSVIASKPSGFLSIFSNINQLSNALPSLKHTSSFGPELAPAICGYLPHHKVALSPVGRNRLVNTCKSENVEFWSGFVLSRELSKKKFQTVVVSPRSYFAFTPLLASTAVGTLEFRTTLESVRARRSGVEFIQGWADDVNFNEKRLRIEEAVLRPSQLPPTREETALIQDGAKSQISKKGQMFDLKYDKLVVAVGCYSQTFGTPGVRENAFFLKDITDARRIRKRILECFETASLPTTSDYLRDQLLNFAVVGGGPTGIEFAAELFDLCHEDLRKIYPSLIPHITISIYDVAPKILPMFDHKLADYALNLFKRDGINIKTEHQIESLRPGLPGSLNNDGGAFTLTTKQEGEVGVGMCVWSTGLMMNPFIQKALDDVHKYPASSATLSAPVISDPTDKKWALKRSPKSGGLVVDDHFRVKLVPRNGTPASADTLEATMHDVFALGDVSVFEKGQLPATAQVANQEAKWLGKKLNKNDMDSEGFTFKNMGVLTYVGNMKAIMQGGKGQEIKGYGPYLFDRNSLT</sequence>
<comment type="similarity">
    <text evidence="1">Belongs to the NADH dehydrogenase family.</text>
</comment>
<dbReference type="Gene3D" id="3.50.50.100">
    <property type="match status" value="1"/>
</dbReference>
<name>A0A8H4RNG9_9HELO</name>
<evidence type="ECO:0000313" key="7">
    <source>
        <dbReference type="EMBL" id="KAF4632080.1"/>
    </source>
</evidence>
<evidence type="ECO:0000256" key="1">
    <source>
        <dbReference type="ARBA" id="ARBA00005272"/>
    </source>
</evidence>
<dbReference type="AlphaFoldDB" id="A0A8H4RNG9"/>
<keyword evidence="5" id="KW-0520">NAD</keyword>
<comment type="caution">
    <text evidence="7">The sequence shown here is derived from an EMBL/GenBank/DDBJ whole genome shotgun (WGS) entry which is preliminary data.</text>
</comment>
<keyword evidence="3" id="KW-0274">FAD</keyword>
<reference evidence="7 8" key="1">
    <citation type="submission" date="2020-03" db="EMBL/GenBank/DDBJ databases">
        <title>Draft Genome Sequence of Cudoniella acicularis.</title>
        <authorList>
            <person name="Buettner E."/>
            <person name="Kellner H."/>
        </authorList>
    </citation>
    <scope>NUCLEOTIDE SEQUENCE [LARGE SCALE GENOMIC DNA]</scope>
    <source>
        <strain evidence="7 8">DSM 108380</strain>
    </source>
</reference>
<dbReference type="PANTHER" id="PTHR43706:SF17">
    <property type="entry name" value="NADH DEHYDROGENASE (EUROFUNG)"/>
    <property type="match status" value="1"/>
</dbReference>
<keyword evidence="4" id="KW-0560">Oxidoreductase</keyword>
<proteinExistence type="inferred from homology"/>
<accession>A0A8H4RNG9</accession>
<dbReference type="Pfam" id="PF07992">
    <property type="entry name" value="Pyr_redox_2"/>
    <property type="match status" value="1"/>
</dbReference>